<dbReference type="InterPro" id="IPR016181">
    <property type="entry name" value="Acyl_CoA_acyltransferase"/>
</dbReference>
<dbReference type="STRING" id="1123272.SAMN02745824_1998"/>
<dbReference type="EMBL" id="FSQW01000002">
    <property type="protein sequence ID" value="SIN84176.1"/>
    <property type="molecule type" value="Genomic_DNA"/>
</dbReference>
<dbReference type="Gene3D" id="3.40.630.30">
    <property type="match status" value="1"/>
</dbReference>
<dbReference type="Proteomes" id="UP000185192">
    <property type="component" value="Unassembled WGS sequence"/>
</dbReference>
<accession>A0A1N6EMB1</accession>
<dbReference type="InterPro" id="IPR000182">
    <property type="entry name" value="GNAT_dom"/>
</dbReference>
<dbReference type="AlphaFoldDB" id="A0A1N6EMB1"/>
<keyword evidence="3" id="KW-1185">Reference proteome</keyword>
<dbReference type="GO" id="GO:0016747">
    <property type="term" value="F:acyltransferase activity, transferring groups other than amino-acyl groups"/>
    <property type="evidence" value="ECO:0007669"/>
    <property type="project" value="InterPro"/>
</dbReference>
<gene>
    <name evidence="2" type="ORF">SAMN02745824_1998</name>
</gene>
<name>A0A1N6EMB1_9SPHN</name>
<dbReference type="PROSITE" id="PS51186">
    <property type="entry name" value="GNAT"/>
    <property type="match status" value="1"/>
</dbReference>
<organism evidence="2 3">
    <name type="scientific">Parasphingorhabdus marina DSM 22363</name>
    <dbReference type="NCBI Taxonomy" id="1123272"/>
    <lineage>
        <taxon>Bacteria</taxon>
        <taxon>Pseudomonadati</taxon>
        <taxon>Pseudomonadota</taxon>
        <taxon>Alphaproteobacteria</taxon>
        <taxon>Sphingomonadales</taxon>
        <taxon>Sphingomonadaceae</taxon>
        <taxon>Parasphingorhabdus</taxon>
    </lineage>
</organism>
<dbReference type="SUPFAM" id="SSF55729">
    <property type="entry name" value="Acyl-CoA N-acyltransferases (Nat)"/>
    <property type="match status" value="1"/>
</dbReference>
<protein>
    <submittedName>
        <fullName evidence="2">Putative acetyltransferase</fullName>
    </submittedName>
</protein>
<dbReference type="Pfam" id="PF13508">
    <property type="entry name" value="Acetyltransf_7"/>
    <property type="match status" value="1"/>
</dbReference>
<sequence>MEILIRGEKPADEAVIHDITARAFAPMPYSDGDEQQLIDRFRNAGALELSLVAEQDGAVVGQVTFTRAFAADGSTGWYALGPVAVEPELQSQRIGQQLIEAGLAELRNREAAGCILVGNPEYYQRFGFQGFPELCPDRQPADYFQILPLGVAEPDVVIEFHPLFYAEDDG</sequence>
<feature type="domain" description="N-acetyltransferase" evidence="1">
    <location>
        <begin position="3"/>
        <end position="150"/>
    </location>
</feature>
<dbReference type="RefSeq" id="WP_074205102.1">
    <property type="nucleotide sequence ID" value="NZ_FSQW01000002.1"/>
</dbReference>
<reference evidence="3" key="1">
    <citation type="submission" date="2016-11" db="EMBL/GenBank/DDBJ databases">
        <authorList>
            <person name="Varghese N."/>
            <person name="Submissions S."/>
        </authorList>
    </citation>
    <scope>NUCLEOTIDE SEQUENCE [LARGE SCALE GENOMIC DNA]</scope>
    <source>
        <strain evidence="3">DSM 22363</strain>
    </source>
</reference>
<evidence type="ECO:0000313" key="2">
    <source>
        <dbReference type="EMBL" id="SIN84176.1"/>
    </source>
</evidence>
<keyword evidence="2" id="KW-0808">Transferase</keyword>
<dbReference type="CDD" id="cd04301">
    <property type="entry name" value="NAT_SF"/>
    <property type="match status" value="1"/>
</dbReference>
<dbReference type="OrthoDB" id="9797178at2"/>
<proteinExistence type="predicted"/>
<evidence type="ECO:0000313" key="3">
    <source>
        <dbReference type="Proteomes" id="UP000185192"/>
    </source>
</evidence>
<evidence type="ECO:0000259" key="1">
    <source>
        <dbReference type="PROSITE" id="PS51186"/>
    </source>
</evidence>